<evidence type="ECO:0000313" key="2">
    <source>
        <dbReference type="EMBL" id="QHU01536.1"/>
    </source>
</evidence>
<name>A0A6C0J9Y8_9ZZZZ</name>
<dbReference type="EMBL" id="MN740346">
    <property type="protein sequence ID" value="QHU01536.1"/>
    <property type="molecule type" value="Genomic_DNA"/>
</dbReference>
<feature type="region of interest" description="Disordered" evidence="1">
    <location>
        <begin position="172"/>
        <end position="191"/>
    </location>
</feature>
<accession>A0A6C0J9Y8</accession>
<dbReference type="AlphaFoldDB" id="A0A6C0J9Y8"/>
<organism evidence="2">
    <name type="scientific">viral metagenome</name>
    <dbReference type="NCBI Taxonomy" id="1070528"/>
    <lineage>
        <taxon>unclassified sequences</taxon>
        <taxon>metagenomes</taxon>
        <taxon>organismal metagenomes</taxon>
    </lineage>
</organism>
<reference evidence="2" key="1">
    <citation type="journal article" date="2020" name="Nature">
        <title>Giant virus diversity and host interactions through global metagenomics.</title>
        <authorList>
            <person name="Schulz F."/>
            <person name="Roux S."/>
            <person name="Paez-Espino D."/>
            <person name="Jungbluth S."/>
            <person name="Walsh D.A."/>
            <person name="Denef V.J."/>
            <person name="McMahon K.D."/>
            <person name="Konstantinidis K.T."/>
            <person name="Eloe-Fadrosh E.A."/>
            <person name="Kyrpides N.C."/>
            <person name="Woyke T."/>
        </authorList>
    </citation>
    <scope>NUCLEOTIDE SEQUENCE</scope>
    <source>
        <strain evidence="2">GVMAG-M-3300025874-2</strain>
    </source>
</reference>
<protein>
    <submittedName>
        <fullName evidence="2">Uncharacterized protein</fullName>
    </submittedName>
</protein>
<sequence length="330" mass="35996">MKKYIIILVVFIGTIILISCRKNMEGMENESSLQKESEDNLFCNQNSNDCLSEKTKKRCVIVNQGEQPTCKAISQLDDIGTERAQNDGNFMCVGDDKKFGRMTNESCAHIGGTVKGKGLTPEQQYHKMTGHSNNKKPKKHQDDPWAFDDNSTESIFDDPAVTGVEVNDNGKWIEKKSNHPHHTPSRKGGEKIPTNLDYCPSGKYTWGNQKANCKKIPTIPEGCGVADTQFCALVNNQNVNDNPDESGVSPSAYKSVDVKDLCNTNGSCDTITGTVGCGKDTDNIKADSISNTITSCVKNWFSNSPAVGQKGARDPIHLVDGTIISPIGSK</sequence>
<feature type="region of interest" description="Disordered" evidence="1">
    <location>
        <begin position="114"/>
        <end position="147"/>
    </location>
</feature>
<evidence type="ECO:0000256" key="1">
    <source>
        <dbReference type="SAM" id="MobiDB-lite"/>
    </source>
</evidence>
<dbReference type="PROSITE" id="PS51257">
    <property type="entry name" value="PROKAR_LIPOPROTEIN"/>
    <property type="match status" value="1"/>
</dbReference>
<proteinExistence type="predicted"/>